<dbReference type="STRING" id="286115.A0A507CB29"/>
<dbReference type="Proteomes" id="UP000317494">
    <property type="component" value="Unassembled WGS sequence"/>
</dbReference>
<dbReference type="VEuPathDB" id="FungiDB:SeMB42_g07227"/>
<protein>
    <recommendedName>
        <fullName evidence="2">ABC1 atypical kinase-like domain-containing protein</fullName>
    </recommendedName>
</protein>
<dbReference type="PANTHER" id="PTHR43173">
    <property type="entry name" value="ABC1 FAMILY PROTEIN"/>
    <property type="match status" value="1"/>
</dbReference>
<dbReference type="EMBL" id="QEAN01000483">
    <property type="protein sequence ID" value="TPX35154.1"/>
    <property type="molecule type" value="Genomic_DNA"/>
</dbReference>
<feature type="domain" description="ABC1 atypical kinase-like" evidence="2">
    <location>
        <begin position="108"/>
        <end position="355"/>
    </location>
</feature>
<name>A0A507CB29_9FUNG</name>
<evidence type="ECO:0000259" key="2">
    <source>
        <dbReference type="Pfam" id="PF03109"/>
    </source>
</evidence>
<comment type="caution">
    <text evidence="3">The sequence shown here is derived from an EMBL/GenBank/DDBJ whole genome shotgun (WGS) entry which is preliminary data.</text>
</comment>
<dbReference type="PANTHER" id="PTHR43173:SF37">
    <property type="entry name" value="ABC1 FAMILY PROTEIN C10F6.14C"/>
    <property type="match status" value="1"/>
</dbReference>
<keyword evidence="4" id="KW-1185">Reference proteome</keyword>
<dbReference type="InterPro" id="IPR011009">
    <property type="entry name" value="Kinase-like_dom_sf"/>
</dbReference>
<comment type="similarity">
    <text evidence="1">Belongs to the protein kinase superfamily. ADCK protein kinase family.</text>
</comment>
<dbReference type="InterPro" id="IPR045307">
    <property type="entry name" value="ADCK1_dom"/>
</dbReference>
<evidence type="ECO:0000256" key="1">
    <source>
        <dbReference type="ARBA" id="ARBA00009670"/>
    </source>
</evidence>
<dbReference type="InterPro" id="IPR004147">
    <property type="entry name" value="ABC1_dom"/>
</dbReference>
<proteinExistence type="inferred from homology"/>
<dbReference type="Pfam" id="PF03109">
    <property type="entry name" value="ABC1"/>
    <property type="match status" value="1"/>
</dbReference>
<feature type="non-terminal residue" evidence="3">
    <location>
        <position position="1"/>
    </location>
</feature>
<accession>A0A507CB29</accession>
<dbReference type="SUPFAM" id="SSF56112">
    <property type="entry name" value="Protein kinase-like (PK-like)"/>
    <property type="match status" value="1"/>
</dbReference>
<dbReference type="AlphaFoldDB" id="A0A507CB29"/>
<evidence type="ECO:0000313" key="4">
    <source>
        <dbReference type="Proteomes" id="UP000317494"/>
    </source>
</evidence>
<dbReference type="InterPro" id="IPR051130">
    <property type="entry name" value="Mito_struct-func_regulator"/>
</dbReference>
<sequence length="553" mass="63468">SAPMFRYRKTMVTAVALGGLYVADQTLNYATFTRDIWTLYAGAVLSIDYKLNFRPGNADRIEALHKRASELILKTCIKNGGLFIKFGQQIASLNNILPPQYAQTFKVLYDEAPYVEYPQVERIFKEEFHKLPHEIFATFEEVPVASASIAQVHKATLKDGSPVAVKIQKPNIRHQMYWDLQTYKLLVFLFEKLFDIPMYWSADYIISQVRKEADFINERQNAELAASNISAEPRLRDRVYIPKVYHEYSSGRVMTAEWIEGVKFGDVEALKSKGFNINEAMTAMVDTFAHQIFVLGFVHCDPHQGNLMIRRNPITKKQELVLLDHGLYIHEEESFRHNYALFWKCLFTGDLSTMERIAQTWGISDVQMLASSTLQRPWKPGQAVYADPTTSMKDIYEMQVQAKARVKHFMKEIELLPKEIIFIGRNMNLVRSNNKALGSPVNRVNIMADWAVRGLGSSWDLWTRNLPLSNNTTTQAAQSKVTCFVMSRINYYLFRSTLFVASTAFYLQRLWQMIRKAVLGDPGKGFEELMDVQLRHALEAQFGIVIDPSAFDA</sequence>
<gene>
    <name evidence="3" type="ORF">SeMB42_g07227</name>
</gene>
<dbReference type="CDD" id="cd13969">
    <property type="entry name" value="ADCK1-like"/>
    <property type="match status" value="1"/>
</dbReference>
<evidence type="ECO:0000313" key="3">
    <source>
        <dbReference type="EMBL" id="TPX35154.1"/>
    </source>
</evidence>
<reference evidence="3 4" key="1">
    <citation type="journal article" date="2019" name="Sci. Rep.">
        <title>Comparative genomics of chytrid fungi reveal insights into the obligate biotrophic and pathogenic lifestyle of Synchytrium endobioticum.</title>
        <authorList>
            <person name="van de Vossenberg B.T.L.H."/>
            <person name="Warris S."/>
            <person name="Nguyen H.D.T."/>
            <person name="van Gent-Pelzer M.P.E."/>
            <person name="Joly D.L."/>
            <person name="van de Geest H.C."/>
            <person name="Bonants P.J.M."/>
            <person name="Smith D.S."/>
            <person name="Levesque C.A."/>
            <person name="van der Lee T.A.J."/>
        </authorList>
    </citation>
    <scope>NUCLEOTIDE SEQUENCE [LARGE SCALE GENOMIC DNA]</scope>
    <source>
        <strain evidence="3 4">MB42</strain>
    </source>
</reference>
<organism evidence="3 4">
    <name type="scientific">Synchytrium endobioticum</name>
    <dbReference type="NCBI Taxonomy" id="286115"/>
    <lineage>
        <taxon>Eukaryota</taxon>
        <taxon>Fungi</taxon>
        <taxon>Fungi incertae sedis</taxon>
        <taxon>Chytridiomycota</taxon>
        <taxon>Chytridiomycota incertae sedis</taxon>
        <taxon>Chytridiomycetes</taxon>
        <taxon>Synchytriales</taxon>
        <taxon>Synchytriaceae</taxon>
        <taxon>Synchytrium</taxon>
    </lineage>
</organism>